<dbReference type="PANTHER" id="PTHR32071:SF14">
    <property type="entry name" value="TRANSCRIPTIONAL REGULATORY PROTEIN RTCR"/>
    <property type="match status" value="1"/>
</dbReference>
<dbReference type="EMBL" id="JAHYBX010000018">
    <property type="protein sequence ID" value="MCA1858433.1"/>
    <property type="molecule type" value="Genomic_DNA"/>
</dbReference>
<dbReference type="PANTHER" id="PTHR32071">
    <property type="entry name" value="TRANSCRIPTIONAL REGULATORY PROTEIN"/>
    <property type="match status" value="1"/>
</dbReference>
<dbReference type="InterPro" id="IPR009715">
    <property type="entry name" value="RtcR"/>
</dbReference>
<dbReference type="InterPro" id="IPR027417">
    <property type="entry name" value="P-loop_NTPase"/>
</dbReference>
<dbReference type="Pfam" id="PF25601">
    <property type="entry name" value="AAA_lid_14"/>
    <property type="match status" value="1"/>
</dbReference>
<feature type="domain" description="Sigma-54 factor interaction" evidence="3">
    <location>
        <begin position="185"/>
        <end position="423"/>
    </location>
</feature>
<proteinExistence type="predicted"/>
<dbReference type="SUPFAM" id="SSF52540">
    <property type="entry name" value="P-loop containing nucleoside triphosphate hydrolases"/>
    <property type="match status" value="1"/>
</dbReference>
<organism evidence="4 5">
    <name type="scientific">Massilia hydrophila</name>
    <dbReference type="NCBI Taxonomy" id="3044279"/>
    <lineage>
        <taxon>Bacteria</taxon>
        <taxon>Pseudomonadati</taxon>
        <taxon>Pseudomonadota</taxon>
        <taxon>Betaproteobacteria</taxon>
        <taxon>Burkholderiales</taxon>
        <taxon>Oxalobacteraceae</taxon>
        <taxon>Telluria group</taxon>
        <taxon>Massilia</taxon>
    </lineage>
</organism>
<evidence type="ECO:0000256" key="2">
    <source>
        <dbReference type="ARBA" id="ARBA00022840"/>
    </source>
</evidence>
<dbReference type="InterPro" id="IPR003593">
    <property type="entry name" value="AAA+_ATPase"/>
</dbReference>
<gene>
    <name evidence="4" type="primary">rtcR</name>
    <name evidence="4" type="ORF">LE190_21245</name>
</gene>
<name>A0ABS7YGA6_9BURK</name>
<reference evidence="4 5" key="1">
    <citation type="submission" date="2021-07" db="EMBL/GenBank/DDBJ databases">
        <title>Characterization of Violacein-producing bacteria and related species.</title>
        <authorList>
            <person name="Wilson H.S."/>
            <person name="De Leon M.E."/>
        </authorList>
    </citation>
    <scope>NUCLEOTIDE SEQUENCE [LARGE SCALE GENOMIC DNA]</scope>
    <source>
        <strain evidence="4 5">HSC-2F05</strain>
    </source>
</reference>
<dbReference type="NCBIfam" id="NF038308">
    <property type="entry name" value="RNA_repair_RtcR"/>
    <property type="match status" value="1"/>
</dbReference>
<evidence type="ECO:0000313" key="4">
    <source>
        <dbReference type="EMBL" id="MCA1858433.1"/>
    </source>
</evidence>
<accession>A0ABS7YGA6</accession>
<dbReference type="PIRSF" id="PIRSF037354">
    <property type="entry name" value="Txn_actvtr_RtcR"/>
    <property type="match status" value="1"/>
</dbReference>
<dbReference type="PROSITE" id="PS50045">
    <property type="entry name" value="SIGMA54_INTERACT_4"/>
    <property type="match status" value="1"/>
</dbReference>
<dbReference type="InterPro" id="IPR017183">
    <property type="entry name" value="Sigma54_dep_tscrpt_act_RtcR"/>
</dbReference>
<dbReference type="Proteomes" id="UP001198602">
    <property type="component" value="Unassembled WGS sequence"/>
</dbReference>
<evidence type="ECO:0000259" key="3">
    <source>
        <dbReference type="PROSITE" id="PS50045"/>
    </source>
</evidence>
<keyword evidence="1" id="KW-0547">Nucleotide-binding</keyword>
<dbReference type="Gene3D" id="1.10.8.60">
    <property type="match status" value="1"/>
</dbReference>
<evidence type="ECO:0000313" key="5">
    <source>
        <dbReference type="Proteomes" id="UP001198602"/>
    </source>
</evidence>
<keyword evidence="5" id="KW-1185">Reference proteome</keyword>
<keyword evidence="2" id="KW-0067">ATP-binding</keyword>
<dbReference type="SMART" id="SM00382">
    <property type="entry name" value="AAA"/>
    <property type="match status" value="1"/>
</dbReference>
<dbReference type="CDD" id="cd00009">
    <property type="entry name" value="AAA"/>
    <property type="match status" value="1"/>
</dbReference>
<dbReference type="Pfam" id="PF06956">
    <property type="entry name" value="RtcR"/>
    <property type="match status" value="1"/>
</dbReference>
<dbReference type="Gene3D" id="3.40.50.300">
    <property type="entry name" value="P-loop containing nucleotide triphosphate hydrolases"/>
    <property type="match status" value="1"/>
</dbReference>
<sequence length="536" mass="60376">MKKKTVVIGFVGTKLDSGKGSRRWEKWRPSIALTQHDNIQVDRFELLHDASAHDLVEQVVADIASVSPDTTVEPRQVNLRDAWDFEEVYAALFDFAKSYPFDLEREDYWIHITTGTHVVQICMFLLTEARFFPGRLVQTSPPRRHGPGEPGTYVLIDLDLSRYDQLAQRFSREQVEGVAFLKSGIATRNTRFNAIIDEIERVAIKSKAPILLMGPTGAGKSFLARRVYELKKARHQIDGKFIELNCATVRGDTAASTLFGHAKGAFTGAGADRPGLLKSAHKGLLFLDEIGELGLDEQAMLLNAIEERRFLPIGSDSEVRSDFQLIAGTNRDLSEEVMAGRFREDLYARINLWTYVLPGLRERAEDIEPNLDYLLAAFSQENGQMVRLNREARNCYMQFAMSPEALWKGNFRDLLASVTRMGTLADRGNITETIVREEIRRLQELWQRLGRPAHGARVELAKAMGAEAAAQLDSFDAVQLAHVIATCRQSKSLSDAGRRLFSVSREAKAKPNDADRLRKYLARFSLEWEAICKEAS</sequence>
<dbReference type="RefSeq" id="WP_225240582.1">
    <property type="nucleotide sequence ID" value="NZ_JAHYBX010000018.1"/>
</dbReference>
<evidence type="ECO:0000256" key="1">
    <source>
        <dbReference type="ARBA" id="ARBA00022741"/>
    </source>
</evidence>
<comment type="caution">
    <text evidence="4">The sequence shown here is derived from an EMBL/GenBank/DDBJ whole genome shotgun (WGS) entry which is preliminary data.</text>
</comment>
<dbReference type="InterPro" id="IPR058031">
    <property type="entry name" value="AAA_lid_NorR"/>
</dbReference>
<dbReference type="InterPro" id="IPR002078">
    <property type="entry name" value="Sigma_54_int"/>
</dbReference>
<protein>
    <submittedName>
        <fullName evidence="4">RNA repair transcriptional activator RtcR</fullName>
    </submittedName>
</protein>
<dbReference type="Pfam" id="PF00158">
    <property type="entry name" value="Sigma54_activat"/>
    <property type="match status" value="1"/>
</dbReference>